<evidence type="ECO:0000256" key="8">
    <source>
        <dbReference type="SAM" id="Coils"/>
    </source>
</evidence>
<dbReference type="RefSeq" id="WP_277529033.1">
    <property type="nucleotide sequence ID" value="NZ_JAPDIA010000001.1"/>
</dbReference>
<dbReference type="PANTHER" id="PTHR34220:SF7">
    <property type="entry name" value="SENSOR HISTIDINE KINASE YPDA"/>
    <property type="match status" value="1"/>
</dbReference>
<protein>
    <recommendedName>
        <fullName evidence="2">histidine kinase</fullName>
        <ecNumber evidence="2">2.7.13.3</ecNumber>
    </recommendedName>
</protein>
<evidence type="ECO:0000313" key="11">
    <source>
        <dbReference type="EMBL" id="MDG0808503.1"/>
    </source>
</evidence>
<dbReference type="Gene3D" id="3.30.565.10">
    <property type="entry name" value="Histidine kinase-like ATPase, C-terminal domain"/>
    <property type="match status" value="1"/>
</dbReference>
<comment type="catalytic activity">
    <reaction evidence="1">
        <text>ATP + protein L-histidine = ADP + protein N-phospho-L-histidine.</text>
        <dbReference type="EC" id="2.7.13.3"/>
    </reaction>
</comment>
<feature type="coiled-coil region" evidence="8">
    <location>
        <begin position="87"/>
        <end position="114"/>
    </location>
</feature>
<dbReference type="SMART" id="SM00387">
    <property type="entry name" value="HATPase_c"/>
    <property type="match status" value="1"/>
</dbReference>
<name>A0A9X4KPU5_9BACL</name>
<dbReference type="InterPro" id="IPR004358">
    <property type="entry name" value="Sig_transdc_His_kin-like_C"/>
</dbReference>
<organism evidence="11 12">
    <name type="scientific">Cohnella rhizosphaerae</name>
    <dbReference type="NCBI Taxonomy" id="1457232"/>
    <lineage>
        <taxon>Bacteria</taxon>
        <taxon>Bacillati</taxon>
        <taxon>Bacillota</taxon>
        <taxon>Bacilli</taxon>
        <taxon>Bacillales</taxon>
        <taxon>Paenibacillaceae</taxon>
        <taxon>Cohnella</taxon>
    </lineage>
</organism>
<keyword evidence="5 11" id="KW-0418">Kinase</keyword>
<dbReference type="SUPFAM" id="SSF55874">
    <property type="entry name" value="ATPase domain of HSP90 chaperone/DNA topoisomerase II/histidine kinase"/>
    <property type="match status" value="1"/>
</dbReference>
<dbReference type="PROSITE" id="PS50109">
    <property type="entry name" value="HIS_KIN"/>
    <property type="match status" value="1"/>
</dbReference>
<keyword evidence="9" id="KW-0812">Transmembrane</keyword>
<evidence type="ECO:0000256" key="4">
    <source>
        <dbReference type="ARBA" id="ARBA00022741"/>
    </source>
</evidence>
<keyword evidence="9" id="KW-0472">Membrane</keyword>
<keyword evidence="6" id="KW-0067">ATP-binding</keyword>
<dbReference type="Proteomes" id="UP001153404">
    <property type="component" value="Unassembled WGS sequence"/>
</dbReference>
<dbReference type="PRINTS" id="PR00344">
    <property type="entry name" value="BCTRLSENSOR"/>
</dbReference>
<dbReference type="EMBL" id="JAPDIA010000001">
    <property type="protein sequence ID" value="MDG0808503.1"/>
    <property type="molecule type" value="Genomic_DNA"/>
</dbReference>
<dbReference type="GO" id="GO:0016020">
    <property type="term" value="C:membrane"/>
    <property type="evidence" value="ECO:0007669"/>
    <property type="project" value="InterPro"/>
</dbReference>
<reference evidence="11" key="1">
    <citation type="submission" date="2022-10" db="EMBL/GenBank/DDBJ databases">
        <title>Comparative genomic analysis of Cohnella hashimotonis sp. nov., isolated from the International Space Station.</title>
        <authorList>
            <person name="Simpson A."/>
            <person name="Venkateswaran K."/>
        </authorList>
    </citation>
    <scope>NUCLEOTIDE SEQUENCE</scope>
    <source>
        <strain evidence="11">DSM 28161</strain>
    </source>
</reference>
<dbReference type="InterPro" id="IPR003594">
    <property type="entry name" value="HATPase_dom"/>
</dbReference>
<dbReference type="EC" id="2.7.13.3" evidence="2"/>
<dbReference type="Pfam" id="PF02518">
    <property type="entry name" value="HATPase_c"/>
    <property type="match status" value="1"/>
</dbReference>
<comment type="caution">
    <text evidence="11">The sequence shown here is derived from an EMBL/GenBank/DDBJ whole genome shotgun (WGS) entry which is preliminary data.</text>
</comment>
<keyword evidence="9" id="KW-1133">Transmembrane helix</keyword>
<accession>A0A9X4KPU5</accession>
<evidence type="ECO:0000256" key="2">
    <source>
        <dbReference type="ARBA" id="ARBA00012438"/>
    </source>
</evidence>
<evidence type="ECO:0000256" key="6">
    <source>
        <dbReference type="ARBA" id="ARBA00022840"/>
    </source>
</evidence>
<proteinExistence type="predicted"/>
<feature type="domain" description="Histidine kinase" evidence="10">
    <location>
        <begin position="202"/>
        <end position="304"/>
    </location>
</feature>
<dbReference type="AlphaFoldDB" id="A0A9X4KPU5"/>
<evidence type="ECO:0000259" key="10">
    <source>
        <dbReference type="PROSITE" id="PS50109"/>
    </source>
</evidence>
<gene>
    <name evidence="11" type="ORF">OMP40_03105</name>
</gene>
<feature type="transmembrane region" description="Helical" evidence="9">
    <location>
        <begin position="20"/>
        <end position="43"/>
    </location>
</feature>
<evidence type="ECO:0000256" key="7">
    <source>
        <dbReference type="ARBA" id="ARBA00023012"/>
    </source>
</evidence>
<evidence type="ECO:0000256" key="5">
    <source>
        <dbReference type="ARBA" id="ARBA00022777"/>
    </source>
</evidence>
<dbReference type="PANTHER" id="PTHR34220">
    <property type="entry name" value="SENSOR HISTIDINE KINASE YPDA"/>
    <property type="match status" value="1"/>
</dbReference>
<dbReference type="GO" id="GO:0000155">
    <property type="term" value="F:phosphorelay sensor kinase activity"/>
    <property type="evidence" value="ECO:0007669"/>
    <property type="project" value="InterPro"/>
</dbReference>
<keyword evidence="12" id="KW-1185">Reference proteome</keyword>
<dbReference type="InterPro" id="IPR050640">
    <property type="entry name" value="Bact_2-comp_sensor_kinase"/>
</dbReference>
<keyword evidence="7" id="KW-0902">Two-component regulatory system</keyword>
<keyword evidence="8" id="KW-0175">Coiled coil</keyword>
<keyword evidence="4" id="KW-0547">Nucleotide-binding</keyword>
<evidence type="ECO:0000256" key="1">
    <source>
        <dbReference type="ARBA" id="ARBA00000085"/>
    </source>
</evidence>
<dbReference type="Pfam" id="PF06580">
    <property type="entry name" value="His_kinase"/>
    <property type="match status" value="1"/>
</dbReference>
<evidence type="ECO:0000256" key="9">
    <source>
        <dbReference type="SAM" id="Phobius"/>
    </source>
</evidence>
<dbReference type="InterPro" id="IPR005467">
    <property type="entry name" value="His_kinase_dom"/>
</dbReference>
<keyword evidence="3" id="KW-0808">Transferase</keyword>
<dbReference type="InterPro" id="IPR010559">
    <property type="entry name" value="Sig_transdc_His_kin_internal"/>
</dbReference>
<dbReference type="GO" id="GO:0005524">
    <property type="term" value="F:ATP binding"/>
    <property type="evidence" value="ECO:0007669"/>
    <property type="project" value="UniProtKB-KW"/>
</dbReference>
<dbReference type="InterPro" id="IPR036890">
    <property type="entry name" value="HATPase_C_sf"/>
</dbReference>
<evidence type="ECO:0000256" key="3">
    <source>
        <dbReference type="ARBA" id="ARBA00022679"/>
    </source>
</evidence>
<evidence type="ECO:0000313" key="12">
    <source>
        <dbReference type="Proteomes" id="UP001153404"/>
    </source>
</evidence>
<sequence>MSVVPEKELNREKNQWFLQIALYFLLFELAAIGLALFLSRMVYKPLERFNMEIKNLVQSNAKDNTELTNIPEFDYLLFKIRVMKKKVWELYGEIEQKEKRRADLEVEKLLYQINPHFLMNTLDTVHWLAMMNGQEEIDKLTLSLNKLLQYNLGKMGGGTTIQGEIEALKEYLQLQKIRYDFQFDVDIDVDEEAMQLEIPRFILQPLVENALYHGVSDDGYVHVDIRLNEELEIKVQDNGIGMTPEKIQQLLNDDPPDGQKVGMGIGMKYVIRILESNYGDRAMFTIKSEIGSGTIVSLSLPVYRGEHSS</sequence>